<dbReference type="InParanoid" id="A0A1B7MK14"/>
<organism evidence="3 4">
    <name type="scientific">Rhizopogon vinicolor AM-OR11-026</name>
    <dbReference type="NCBI Taxonomy" id="1314800"/>
    <lineage>
        <taxon>Eukaryota</taxon>
        <taxon>Fungi</taxon>
        <taxon>Dikarya</taxon>
        <taxon>Basidiomycota</taxon>
        <taxon>Agaricomycotina</taxon>
        <taxon>Agaricomycetes</taxon>
        <taxon>Agaricomycetidae</taxon>
        <taxon>Boletales</taxon>
        <taxon>Suillineae</taxon>
        <taxon>Rhizopogonaceae</taxon>
        <taxon>Rhizopogon</taxon>
    </lineage>
</organism>
<feature type="domain" description="DUF6533" evidence="2">
    <location>
        <begin position="22"/>
        <end position="76"/>
    </location>
</feature>
<evidence type="ECO:0000313" key="3">
    <source>
        <dbReference type="EMBL" id="OAX32958.1"/>
    </source>
</evidence>
<reference evidence="3 4" key="1">
    <citation type="submission" date="2016-06" db="EMBL/GenBank/DDBJ databases">
        <title>Comparative genomics of the ectomycorrhizal sister species Rhizopogon vinicolor and Rhizopogon vesiculosus (Basidiomycota: Boletales) reveals a divergence of the mating type B locus.</title>
        <authorList>
            <consortium name="DOE Joint Genome Institute"/>
            <person name="Mujic A.B."/>
            <person name="Kuo A."/>
            <person name="Tritt A."/>
            <person name="Lipzen A."/>
            <person name="Chen C."/>
            <person name="Johnson J."/>
            <person name="Sharma A."/>
            <person name="Barry K."/>
            <person name="Grigoriev I.V."/>
            <person name="Spatafora J.W."/>
        </authorList>
    </citation>
    <scope>NUCLEOTIDE SEQUENCE [LARGE SCALE GENOMIC DNA]</scope>
    <source>
        <strain evidence="3 4">AM-OR11-026</strain>
    </source>
</reference>
<protein>
    <recommendedName>
        <fullName evidence="2">DUF6533 domain-containing protein</fullName>
    </recommendedName>
</protein>
<evidence type="ECO:0000256" key="1">
    <source>
        <dbReference type="SAM" id="Phobius"/>
    </source>
</evidence>
<dbReference type="Pfam" id="PF20151">
    <property type="entry name" value="DUF6533"/>
    <property type="match status" value="1"/>
</dbReference>
<feature type="transmembrane region" description="Helical" evidence="1">
    <location>
        <begin position="66"/>
        <end position="86"/>
    </location>
</feature>
<gene>
    <name evidence="3" type="ORF">K503DRAFT_860059</name>
</gene>
<sequence length="193" mass="22119">MTLVSNDPSLWPLIDADRVSGYFAVACFTAMVYDWTVTFAQEFELIWVSKFPYQKNSVDVRQRQRWSLMTVLYLSNIVVYLPSVALTDAMKFNDYSSCNILGLERMWLSSLTYVLLGVIMITRLHAMYQRSRKMLIFLVVIFLAITIASGVIPWIQSSYFSGEEGVFSGTYQCFNMGERADDQLLGALTWIFG</sequence>
<keyword evidence="1" id="KW-1133">Transmembrane helix</keyword>
<dbReference type="InterPro" id="IPR045340">
    <property type="entry name" value="DUF6533"/>
</dbReference>
<feature type="transmembrane region" description="Helical" evidence="1">
    <location>
        <begin position="134"/>
        <end position="155"/>
    </location>
</feature>
<feature type="non-terminal residue" evidence="3">
    <location>
        <position position="193"/>
    </location>
</feature>
<dbReference type="EMBL" id="KV448871">
    <property type="protein sequence ID" value="OAX32958.1"/>
    <property type="molecule type" value="Genomic_DNA"/>
</dbReference>
<proteinExistence type="predicted"/>
<evidence type="ECO:0000259" key="2">
    <source>
        <dbReference type="Pfam" id="PF20151"/>
    </source>
</evidence>
<dbReference type="AlphaFoldDB" id="A0A1B7MK14"/>
<dbReference type="OrthoDB" id="3349377at2759"/>
<keyword evidence="4" id="KW-1185">Reference proteome</keyword>
<keyword evidence="1" id="KW-0472">Membrane</keyword>
<evidence type="ECO:0000313" key="4">
    <source>
        <dbReference type="Proteomes" id="UP000092154"/>
    </source>
</evidence>
<dbReference type="Proteomes" id="UP000092154">
    <property type="component" value="Unassembled WGS sequence"/>
</dbReference>
<accession>A0A1B7MK14</accession>
<name>A0A1B7MK14_9AGAM</name>
<feature type="transmembrane region" description="Helical" evidence="1">
    <location>
        <begin position="106"/>
        <end position="122"/>
    </location>
</feature>
<keyword evidence="1" id="KW-0812">Transmembrane</keyword>